<proteinExistence type="predicted"/>
<evidence type="ECO:0000313" key="5">
    <source>
        <dbReference type="EMBL" id="GAA5015464.1"/>
    </source>
</evidence>
<dbReference type="NCBIfam" id="TIGR00277">
    <property type="entry name" value="HDIG"/>
    <property type="match status" value="1"/>
</dbReference>
<dbReference type="CDD" id="cd00077">
    <property type="entry name" value="HDc"/>
    <property type="match status" value="1"/>
</dbReference>
<dbReference type="SUPFAM" id="SSF109604">
    <property type="entry name" value="HD-domain/PDEase-like"/>
    <property type="match status" value="1"/>
</dbReference>
<name>A0ABP9J0V7_9ACTN</name>
<feature type="region of interest" description="Disordered" evidence="1">
    <location>
        <begin position="424"/>
        <end position="577"/>
    </location>
</feature>
<organism evidence="5 6">
    <name type="scientific">Streptomyces siamensis</name>
    <dbReference type="NCBI Taxonomy" id="1274986"/>
    <lineage>
        <taxon>Bacteria</taxon>
        <taxon>Bacillati</taxon>
        <taxon>Actinomycetota</taxon>
        <taxon>Actinomycetes</taxon>
        <taxon>Kitasatosporales</taxon>
        <taxon>Streptomycetaceae</taxon>
        <taxon>Streptomyces</taxon>
    </lineage>
</organism>
<feature type="domain" description="HD-GYP" evidence="4">
    <location>
        <begin position="232"/>
        <end position="427"/>
    </location>
</feature>
<feature type="transmembrane region" description="Helical" evidence="2">
    <location>
        <begin position="209"/>
        <end position="227"/>
    </location>
</feature>
<feature type="transmembrane region" description="Helical" evidence="2">
    <location>
        <begin position="181"/>
        <end position="203"/>
    </location>
</feature>
<protein>
    <recommendedName>
        <fullName evidence="7">Metal-dependent phosphohydrolase</fullName>
    </recommendedName>
</protein>
<evidence type="ECO:0000256" key="2">
    <source>
        <dbReference type="SAM" id="Phobius"/>
    </source>
</evidence>
<dbReference type="SMART" id="SM00471">
    <property type="entry name" value="HDc"/>
    <property type="match status" value="1"/>
</dbReference>
<feature type="transmembrane region" description="Helical" evidence="2">
    <location>
        <begin position="6"/>
        <end position="26"/>
    </location>
</feature>
<dbReference type="PANTHER" id="PTHR45228">
    <property type="entry name" value="CYCLIC DI-GMP PHOSPHODIESTERASE TM_0186-RELATED"/>
    <property type="match status" value="1"/>
</dbReference>
<keyword evidence="2" id="KW-0812">Transmembrane</keyword>
<accession>A0ABP9J0V7</accession>
<keyword evidence="2" id="KW-1133">Transmembrane helix</keyword>
<dbReference type="EMBL" id="BAABKB010000013">
    <property type="protein sequence ID" value="GAA5015464.1"/>
    <property type="molecule type" value="Genomic_DNA"/>
</dbReference>
<comment type="caution">
    <text evidence="5">The sequence shown here is derived from an EMBL/GenBank/DDBJ whole genome shotgun (WGS) entry which is preliminary data.</text>
</comment>
<evidence type="ECO:0000259" key="3">
    <source>
        <dbReference type="PROSITE" id="PS51831"/>
    </source>
</evidence>
<sequence length="577" mass="60858">MGSVQAWARVYVACVALAALACLAPLPDLRAPWWIVALMALLYAGCERIPLRRASRTAQGRDAPPGMGTFLPVLLAGAFLLPPPAAALVAVPGALLTRVEQRPRWLRRVWRASQLAVAVWTASRVHGALGGRDAVLAPDFPYALLPAGAAVLTFCLVLTALDGGILALAERVPARTAWRGLFARSLAPVGVHGLAGLMMAVLWRSPYGPVAALLVLLPMYVSCWVFAQYHRERAAHQATIRALVQAVDIKDGYTRGHSERVGQAAMMIARELDMDDRRAEVLRFAGILHDVGKLGVPTRLLRKDGPLTPEERRVIELHPEYGHEMVRGIGFLGEARSAILHHHERLDGSGYPYGLVGAQIPEFARVVAVADAFDAMTSTRSYRRARPVPAALEELERCAGAQFDPGMVRALVRALSRHGWHPVVTADSTSPACAPAGPREAGGHLVPAPGGPGPNGSRRPGPPAPDDGPAATRATDLRADGPRTSDTRSDGPRETGTRSDGPRVNGTGSDGPRVNGTGSDGPRVNGTGSDRPRATEPRVGGPRVAEGAASGVVPGEGASQEDGVRGGPEDIGIGRGP</sequence>
<reference evidence="6" key="1">
    <citation type="journal article" date="2019" name="Int. J. Syst. Evol. Microbiol.">
        <title>The Global Catalogue of Microorganisms (GCM) 10K type strain sequencing project: providing services to taxonomists for standard genome sequencing and annotation.</title>
        <authorList>
            <consortium name="The Broad Institute Genomics Platform"/>
            <consortium name="The Broad Institute Genome Sequencing Center for Infectious Disease"/>
            <person name="Wu L."/>
            <person name="Ma J."/>
        </authorList>
    </citation>
    <scope>NUCLEOTIDE SEQUENCE [LARGE SCALE GENOMIC DNA]</scope>
    <source>
        <strain evidence="6">JCM 18409</strain>
    </source>
</reference>
<dbReference type="InterPro" id="IPR006675">
    <property type="entry name" value="HDIG_dom"/>
</dbReference>
<evidence type="ECO:0000256" key="1">
    <source>
        <dbReference type="SAM" id="MobiDB-lite"/>
    </source>
</evidence>
<dbReference type="Gene3D" id="1.10.3210.10">
    <property type="entry name" value="Hypothetical protein af1432"/>
    <property type="match status" value="1"/>
</dbReference>
<dbReference type="PROSITE" id="PS51832">
    <property type="entry name" value="HD_GYP"/>
    <property type="match status" value="1"/>
</dbReference>
<gene>
    <name evidence="5" type="ORF">GCM10023335_40400</name>
</gene>
<feature type="transmembrane region" description="Helical" evidence="2">
    <location>
        <begin position="109"/>
        <end position="129"/>
    </location>
</feature>
<evidence type="ECO:0008006" key="7">
    <source>
        <dbReference type="Google" id="ProtNLM"/>
    </source>
</evidence>
<dbReference type="InterPro" id="IPR006674">
    <property type="entry name" value="HD_domain"/>
</dbReference>
<feature type="domain" description="HD" evidence="3">
    <location>
        <begin position="254"/>
        <end position="376"/>
    </location>
</feature>
<dbReference type="InterPro" id="IPR037522">
    <property type="entry name" value="HD_GYP_dom"/>
</dbReference>
<dbReference type="InterPro" id="IPR052020">
    <property type="entry name" value="Cyclic_di-GMP/3'3'-cGAMP_PDE"/>
</dbReference>
<evidence type="ECO:0000313" key="6">
    <source>
        <dbReference type="Proteomes" id="UP001501759"/>
    </source>
</evidence>
<dbReference type="InterPro" id="IPR003607">
    <property type="entry name" value="HD/PDEase_dom"/>
</dbReference>
<evidence type="ECO:0000259" key="4">
    <source>
        <dbReference type="PROSITE" id="PS51832"/>
    </source>
</evidence>
<dbReference type="Proteomes" id="UP001501759">
    <property type="component" value="Unassembled WGS sequence"/>
</dbReference>
<feature type="compositionally biased region" description="Basic and acidic residues" evidence="1">
    <location>
        <begin position="475"/>
        <end position="501"/>
    </location>
</feature>
<keyword evidence="6" id="KW-1185">Reference proteome</keyword>
<dbReference type="Pfam" id="PF13487">
    <property type="entry name" value="HD_5"/>
    <property type="match status" value="1"/>
</dbReference>
<dbReference type="PANTHER" id="PTHR45228:SF4">
    <property type="entry name" value="LIPOPROTEIN"/>
    <property type="match status" value="1"/>
</dbReference>
<keyword evidence="2" id="KW-0472">Membrane</keyword>
<feature type="transmembrane region" description="Helical" evidence="2">
    <location>
        <begin position="71"/>
        <end position="97"/>
    </location>
</feature>
<dbReference type="PROSITE" id="PS51831">
    <property type="entry name" value="HD"/>
    <property type="match status" value="1"/>
</dbReference>
<feature type="transmembrane region" description="Helical" evidence="2">
    <location>
        <begin position="149"/>
        <end position="169"/>
    </location>
</feature>